<keyword evidence="14" id="KW-1185">Reference proteome</keyword>
<dbReference type="PANTHER" id="PTHR23418:SF0">
    <property type="entry name" value="ACIREDUCTONE DIOXYGENASE"/>
    <property type="match status" value="1"/>
</dbReference>
<dbReference type="GO" id="GO:0010308">
    <property type="term" value="F:acireductone dioxygenase (Ni2+-requiring) activity"/>
    <property type="evidence" value="ECO:0007669"/>
    <property type="project" value="UniProtKB-UniRule"/>
</dbReference>
<evidence type="ECO:0000256" key="6">
    <source>
        <dbReference type="ARBA" id="ARBA00022723"/>
    </source>
</evidence>
<keyword evidence="9 12" id="KW-0408">Iron</keyword>
<comment type="caution">
    <text evidence="13">The sequence shown here is derived from an EMBL/GenBank/DDBJ whole genome shotgun (WGS) entry which is preliminary data.</text>
</comment>
<evidence type="ECO:0000256" key="1">
    <source>
        <dbReference type="ARBA" id="ARBA00000428"/>
    </source>
</evidence>
<comment type="cofactor">
    <cofactor evidence="12">
        <name>Fe(2+)</name>
        <dbReference type="ChEBI" id="CHEBI:29033"/>
    </cofactor>
    <cofactor evidence="12">
        <name>Ni(2+)</name>
        <dbReference type="ChEBI" id="CHEBI:49786"/>
    </cofactor>
    <text evidence="12">Binds either 1 Fe or Ni cation per monomer. Iron-binding promotes an acireductone dioxygenase reaction producing 2-keto-4-methylthiobutyrate, while nickel-binding promotes an acireductone dioxygenase reaction producing 3-(methylsulfanyl)propanoate.</text>
</comment>
<dbReference type="EC" id="1.13.11.54" evidence="12"/>
<keyword evidence="8 12" id="KW-0560">Oxidoreductase</keyword>
<dbReference type="Proteomes" id="UP000612055">
    <property type="component" value="Unassembled WGS sequence"/>
</dbReference>
<dbReference type="FunFam" id="2.60.120.10:FF:000031">
    <property type="entry name" value="1,2-dihydroxy-3-keto-5-methylthiopentene dioxygenase"/>
    <property type="match status" value="1"/>
</dbReference>
<dbReference type="GO" id="GO:0005737">
    <property type="term" value="C:cytoplasm"/>
    <property type="evidence" value="ECO:0007669"/>
    <property type="project" value="UniProtKB-SubCell"/>
</dbReference>
<dbReference type="InterPro" id="IPR027496">
    <property type="entry name" value="ARD_euk"/>
</dbReference>
<dbReference type="UniPathway" id="UPA00904">
    <property type="reaction ID" value="UER00878"/>
</dbReference>
<keyword evidence="11 12" id="KW-0539">Nucleus</keyword>
<evidence type="ECO:0000256" key="11">
    <source>
        <dbReference type="ARBA" id="ARBA00023242"/>
    </source>
</evidence>
<reference evidence="13" key="1">
    <citation type="journal article" date="2020" name="bioRxiv">
        <title>Comparative genomics of Chlamydomonas.</title>
        <authorList>
            <person name="Craig R.J."/>
            <person name="Hasan A.R."/>
            <person name="Ness R.W."/>
            <person name="Keightley P.D."/>
        </authorList>
    </citation>
    <scope>NUCLEOTIDE SEQUENCE</scope>
    <source>
        <strain evidence="13">CCAP 11/70</strain>
    </source>
</reference>
<dbReference type="InterPro" id="IPR004313">
    <property type="entry name" value="ARD"/>
</dbReference>
<evidence type="ECO:0000256" key="9">
    <source>
        <dbReference type="ARBA" id="ARBA00023004"/>
    </source>
</evidence>
<keyword evidence="7 12" id="KW-0223">Dioxygenase</keyword>
<feature type="binding site" evidence="12">
    <location>
        <position position="114"/>
    </location>
    <ligand>
        <name>Ni(2+)</name>
        <dbReference type="ChEBI" id="CHEBI:49786"/>
        <note>for nickel-dependent acireductone dioxygenase activity</note>
    </ligand>
</feature>
<keyword evidence="4 12" id="KW-0533">Nickel</keyword>
<feature type="binding site" evidence="12">
    <location>
        <position position="108"/>
    </location>
    <ligand>
        <name>Ni(2+)</name>
        <dbReference type="ChEBI" id="CHEBI:49786"/>
        <note>for nickel-dependent acireductone dioxygenase activity</note>
    </ligand>
</feature>
<dbReference type="PANTHER" id="PTHR23418">
    <property type="entry name" value="ACIREDUCTONE DIOXYGENASE"/>
    <property type="match status" value="1"/>
</dbReference>
<accession>A0A835XHL4</accession>
<feature type="binding site" evidence="12">
    <location>
        <position position="110"/>
    </location>
    <ligand>
        <name>Fe(2+)</name>
        <dbReference type="ChEBI" id="CHEBI:29033"/>
        <note>for iron-dependent acireductone dioxygenase activity</note>
    </ligand>
</feature>
<dbReference type="EC" id="1.13.11.53" evidence="12"/>
<dbReference type="EMBL" id="JAEHOE010000153">
    <property type="protein sequence ID" value="KAG2484248.1"/>
    <property type="molecule type" value="Genomic_DNA"/>
</dbReference>
<evidence type="ECO:0000256" key="8">
    <source>
        <dbReference type="ARBA" id="ARBA00023002"/>
    </source>
</evidence>
<protein>
    <recommendedName>
        <fullName evidence="12">Acireductone dioxygenase</fullName>
    </recommendedName>
    <alternativeName>
        <fullName evidence="12">Acireductone dioxygenase (Fe(2+)-requiring)</fullName>
        <shortName evidence="12">ARD'</shortName>
        <shortName evidence="12">Fe-ARD</shortName>
        <ecNumber evidence="12">1.13.11.54</ecNumber>
    </alternativeName>
    <alternativeName>
        <fullName evidence="12">Acireductone dioxygenase (Ni(2+)-requiring)</fullName>
        <shortName evidence="12">ARD</shortName>
        <shortName evidence="12">Ni-ARD</shortName>
        <ecNumber evidence="12">1.13.11.53</ecNumber>
    </alternativeName>
</protein>
<comment type="subcellular location">
    <subcellularLocation>
        <location evidence="2">Cell membrane</location>
        <topology evidence="2">Peripheral membrane protein</topology>
        <orientation evidence="2">Cytoplasmic side</orientation>
    </subcellularLocation>
    <subcellularLocation>
        <location evidence="12">Cytoplasm</location>
    </subcellularLocation>
    <subcellularLocation>
        <location evidence="12">Nucleus</location>
    </subcellularLocation>
</comment>
<keyword evidence="10 12" id="KW-0486">Methionine biosynthesis</keyword>
<dbReference type="AlphaFoldDB" id="A0A835XHL4"/>
<gene>
    <name evidence="13" type="ORF">HYH03_016893</name>
</gene>
<dbReference type="InterPro" id="IPR014710">
    <property type="entry name" value="RmlC-like_jellyroll"/>
</dbReference>
<evidence type="ECO:0000256" key="7">
    <source>
        <dbReference type="ARBA" id="ARBA00022964"/>
    </source>
</evidence>
<comment type="catalytic activity">
    <reaction evidence="12">
        <text>1,2-dihydroxy-5-(methylsulfanyl)pent-1-en-3-one + O2 = 3-(methylsulfanyl)propanoate + CO + formate + 2 H(+)</text>
        <dbReference type="Rhea" id="RHEA:14161"/>
        <dbReference type="ChEBI" id="CHEBI:15378"/>
        <dbReference type="ChEBI" id="CHEBI:15379"/>
        <dbReference type="ChEBI" id="CHEBI:15740"/>
        <dbReference type="ChEBI" id="CHEBI:17245"/>
        <dbReference type="ChEBI" id="CHEBI:49016"/>
        <dbReference type="ChEBI" id="CHEBI:49252"/>
        <dbReference type="EC" id="1.13.11.53"/>
    </reaction>
</comment>
<dbReference type="Gene3D" id="2.60.120.10">
    <property type="entry name" value="Jelly Rolls"/>
    <property type="match status" value="1"/>
</dbReference>
<feature type="binding site" evidence="12">
    <location>
        <position position="110"/>
    </location>
    <ligand>
        <name>Ni(2+)</name>
        <dbReference type="ChEBI" id="CHEBI:49786"/>
        <note>for nickel-dependent acireductone dioxygenase activity</note>
    </ligand>
</feature>
<evidence type="ECO:0000256" key="4">
    <source>
        <dbReference type="ARBA" id="ARBA00022596"/>
    </source>
</evidence>
<evidence type="ECO:0000313" key="13">
    <source>
        <dbReference type="EMBL" id="KAG2484248.1"/>
    </source>
</evidence>
<evidence type="ECO:0000256" key="3">
    <source>
        <dbReference type="ARBA" id="ARBA00022490"/>
    </source>
</evidence>
<dbReference type="GO" id="GO:0019509">
    <property type="term" value="P:L-methionine salvage from methylthioadenosine"/>
    <property type="evidence" value="ECO:0007669"/>
    <property type="project" value="UniProtKB-UniRule"/>
</dbReference>
<keyword evidence="5 12" id="KW-0028">Amino-acid biosynthesis</keyword>
<dbReference type="HAMAP" id="MF_03154">
    <property type="entry name" value="Salvage_MtnD_euk"/>
    <property type="match status" value="1"/>
</dbReference>
<feature type="binding site" evidence="12">
    <location>
        <position position="153"/>
    </location>
    <ligand>
        <name>Fe(2+)</name>
        <dbReference type="ChEBI" id="CHEBI:29033"/>
        <note>for iron-dependent acireductone dioxygenase activity</note>
    </ligand>
</feature>
<proteinExistence type="inferred from homology"/>
<name>A0A835XHL4_9CHLO</name>
<feature type="binding site" evidence="12">
    <location>
        <position position="114"/>
    </location>
    <ligand>
        <name>Fe(2+)</name>
        <dbReference type="ChEBI" id="CHEBI:29033"/>
        <note>for iron-dependent acireductone dioxygenase activity</note>
    </ligand>
</feature>
<keyword evidence="3 12" id="KW-0963">Cytoplasm</keyword>
<dbReference type="GO" id="GO:0005506">
    <property type="term" value="F:iron ion binding"/>
    <property type="evidence" value="ECO:0007669"/>
    <property type="project" value="UniProtKB-UniRule"/>
</dbReference>
<evidence type="ECO:0000256" key="5">
    <source>
        <dbReference type="ARBA" id="ARBA00022605"/>
    </source>
</evidence>
<sequence length="206" mass="23762">MASFTPEELALAQPEPEATAKVQAWYMDDSTEDQRLEHRLDPNEPCTLAKLREMGVTYWSLDADNWETDPKLAAIRKVHGMSYIEVLTISKDTLPDYENKLKAFYQEHIHSDDEIRYFLDGSGYFDIRSLDDRWVRICVNKGDLIIVPEGIYHRFTLDTKNYAKAMRLFVGEPVWTPFNRPQEEHPSRAKYMAKYGPGANAVPVSA</sequence>
<keyword evidence="6 12" id="KW-0479">Metal-binding</keyword>
<comment type="pathway">
    <text evidence="12">Amino-acid biosynthesis; L-methionine biosynthesis via salvage pathway; L-methionine from S-methyl-5-thio-alpha-D-ribose 1-phosphate: step 5/6.</text>
</comment>
<feature type="binding site" evidence="12">
    <location>
        <position position="153"/>
    </location>
    <ligand>
        <name>Ni(2+)</name>
        <dbReference type="ChEBI" id="CHEBI:49786"/>
        <note>for nickel-dependent acireductone dioxygenase activity</note>
    </ligand>
</feature>
<dbReference type="GO" id="GO:0005886">
    <property type="term" value="C:plasma membrane"/>
    <property type="evidence" value="ECO:0007669"/>
    <property type="project" value="UniProtKB-SubCell"/>
</dbReference>
<comment type="function">
    <text evidence="12">Catalyzes 2 different reactions between oxygen and the acireductone 1,2-dihydroxy-3-keto-5-methylthiopentene (DHK-MTPene) depending upon the metal bound in the active site. Fe-containing acireductone dioxygenase (Fe-ARD) produces formate and 2-keto-4-methylthiobutyrate (KMTB), the alpha-ketoacid precursor of methionine in the methionine recycle pathway. Ni-containing acireductone dioxygenase (Ni-ARD) produces methylthiopropionate, carbon monoxide and formate, and does not lie on the methionine recycle pathway.</text>
</comment>
<dbReference type="GO" id="GO:0010309">
    <property type="term" value="F:acireductone dioxygenase [iron(II)-requiring] activity"/>
    <property type="evidence" value="ECO:0007669"/>
    <property type="project" value="UniProtKB-UniRule"/>
</dbReference>
<comment type="catalytic activity">
    <reaction evidence="1 12">
        <text>1,2-dihydroxy-5-(methylsulfanyl)pent-1-en-3-one + O2 = 4-methylsulfanyl-2-oxobutanoate + formate + 2 H(+)</text>
        <dbReference type="Rhea" id="RHEA:24504"/>
        <dbReference type="ChEBI" id="CHEBI:15378"/>
        <dbReference type="ChEBI" id="CHEBI:15379"/>
        <dbReference type="ChEBI" id="CHEBI:15740"/>
        <dbReference type="ChEBI" id="CHEBI:16723"/>
        <dbReference type="ChEBI" id="CHEBI:49252"/>
        <dbReference type="EC" id="1.13.11.54"/>
    </reaction>
</comment>
<dbReference type="Pfam" id="PF03079">
    <property type="entry name" value="ARD"/>
    <property type="match status" value="1"/>
</dbReference>
<dbReference type="SUPFAM" id="SSF51182">
    <property type="entry name" value="RmlC-like cupins"/>
    <property type="match status" value="1"/>
</dbReference>
<evidence type="ECO:0000256" key="10">
    <source>
        <dbReference type="ARBA" id="ARBA00023167"/>
    </source>
</evidence>
<dbReference type="OrthoDB" id="1867259at2759"/>
<evidence type="ECO:0000256" key="2">
    <source>
        <dbReference type="ARBA" id="ARBA00004413"/>
    </source>
</evidence>
<dbReference type="GO" id="GO:0016151">
    <property type="term" value="F:nickel cation binding"/>
    <property type="evidence" value="ECO:0007669"/>
    <property type="project" value="UniProtKB-UniRule"/>
</dbReference>
<evidence type="ECO:0000256" key="12">
    <source>
        <dbReference type="HAMAP-Rule" id="MF_03154"/>
    </source>
</evidence>
<dbReference type="InterPro" id="IPR011051">
    <property type="entry name" value="RmlC_Cupin_sf"/>
</dbReference>
<feature type="binding site" evidence="12">
    <location>
        <position position="108"/>
    </location>
    <ligand>
        <name>Fe(2+)</name>
        <dbReference type="ChEBI" id="CHEBI:29033"/>
        <note>for iron-dependent acireductone dioxygenase activity</note>
    </ligand>
</feature>
<evidence type="ECO:0000313" key="14">
    <source>
        <dbReference type="Proteomes" id="UP000612055"/>
    </source>
</evidence>
<dbReference type="CDD" id="cd02232">
    <property type="entry name" value="cupin_ARD"/>
    <property type="match status" value="1"/>
</dbReference>
<dbReference type="GO" id="GO:0005634">
    <property type="term" value="C:nucleus"/>
    <property type="evidence" value="ECO:0007669"/>
    <property type="project" value="UniProtKB-SubCell"/>
</dbReference>
<comment type="similarity">
    <text evidence="12">Belongs to the acireductone dioxygenase (ARD) family.</text>
</comment>
<organism evidence="13 14">
    <name type="scientific">Edaphochlamys debaryana</name>
    <dbReference type="NCBI Taxonomy" id="47281"/>
    <lineage>
        <taxon>Eukaryota</taxon>
        <taxon>Viridiplantae</taxon>
        <taxon>Chlorophyta</taxon>
        <taxon>core chlorophytes</taxon>
        <taxon>Chlorophyceae</taxon>
        <taxon>CS clade</taxon>
        <taxon>Chlamydomonadales</taxon>
        <taxon>Chlamydomonadales incertae sedis</taxon>
        <taxon>Edaphochlamys</taxon>
    </lineage>
</organism>